<evidence type="ECO:0000313" key="7">
    <source>
        <dbReference type="Proteomes" id="UP000600774"/>
    </source>
</evidence>
<dbReference type="PANTHER" id="PTHR30290">
    <property type="entry name" value="PERIPLASMIC BINDING COMPONENT OF ABC TRANSPORTER"/>
    <property type="match status" value="1"/>
</dbReference>
<organism evidence="6 7">
    <name type="scientific">Methanosarcina acetivorans</name>
    <dbReference type="NCBI Taxonomy" id="2214"/>
    <lineage>
        <taxon>Archaea</taxon>
        <taxon>Methanobacteriati</taxon>
        <taxon>Methanobacteriota</taxon>
        <taxon>Stenosarchaea group</taxon>
        <taxon>Methanomicrobia</taxon>
        <taxon>Methanosarcinales</taxon>
        <taxon>Methanosarcinaceae</taxon>
        <taxon>Methanosarcina</taxon>
    </lineage>
</organism>
<dbReference type="SUPFAM" id="SSF53850">
    <property type="entry name" value="Periplasmic binding protein-like II"/>
    <property type="match status" value="1"/>
</dbReference>
<name>A0A832W6Z4_9EURY</name>
<dbReference type="GeneID" id="1472593"/>
<dbReference type="EMBL" id="DUJU01000010">
    <property type="protein sequence ID" value="HIH92613.1"/>
    <property type="molecule type" value="Genomic_DNA"/>
</dbReference>
<evidence type="ECO:0000256" key="1">
    <source>
        <dbReference type="ARBA" id="ARBA00004196"/>
    </source>
</evidence>
<comment type="subcellular location">
    <subcellularLocation>
        <location evidence="1">Cell envelope</location>
    </subcellularLocation>
</comment>
<keyword evidence="3" id="KW-0813">Transport</keyword>
<dbReference type="OMA" id="FEKNPYW"/>
<gene>
    <name evidence="6" type="ORF">HA338_00735</name>
</gene>
<sequence>MKLGKHFKEAGLNRSGLNRGLKQGLTLAILIFIFCVNMYPAGAADSEVSGENLTSSEGGIFDRFITYIKALFGGEEELQDPEEVSEAKAAEMQQSAASEGAVLKIATPNVIKSASFIGDSNLGVFTHLSNPPLMKMDSEGHLAGQLAESYEVSENNTCWTFYLRDDLYWSDGEPVTPEDIEFSIRYYGKETPWASWINDTLESSAVSEANNSVTFKFNKPYTRINLEFATYNILPAHVWETVENPMEYTNSGPYVGCGPYYLKLIDLNAGKLVFEKNPYWKGKVPEAETVEVHYYSNVDVATLALKNGEADTYYKYAGSYPYSGIEQLEETGDFEFLEKTDIGLIFLAPNLEKAPFSDLKFREALAYAINYEEIVRLETLGYGEVPNRGFVPPAMENFKETEKLEYDPEKARELLEEAGYSDSNGDGILEGKDGENIEIEILIRPDYARTGELLKEYFENVSLGADLRTADSDTWMTLKDNYEYDLTVTRSTPWGMLMHASWGSGYFDSRRSGQGVMHNLDDPEFLQLCDNILATTDSSELQDYAYELQDYYAENLPAIPLYWNTVLTPYNRHFEGWYTDPLYGIYNLDNFVNVRKTEA</sequence>
<evidence type="ECO:0000313" key="6">
    <source>
        <dbReference type="EMBL" id="HIH92613.1"/>
    </source>
</evidence>
<protein>
    <submittedName>
        <fullName evidence="6">ABC transporter substrate-binding protein</fullName>
    </submittedName>
</protein>
<keyword evidence="4" id="KW-0732">Signal</keyword>
<reference evidence="6" key="1">
    <citation type="journal article" date="2020" name="bioRxiv">
        <title>A rank-normalized archaeal taxonomy based on genome phylogeny resolves widespread incomplete and uneven classifications.</title>
        <authorList>
            <person name="Rinke C."/>
            <person name="Chuvochina M."/>
            <person name="Mussig A.J."/>
            <person name="Chaumeil P.-A."/>
            <person name="Waite D.W."/>
            <person name="Whitman W.B."/>
            <person name="Parks D.H."/>
            <person name="Hugenholtz P."/>
        </authorList>
    </citation>
    <scope>NUCLEOTIDE SEQUENCE</scope>
    <source>
        <strain evidence="6">UBA8876</strain>
    </source>
</reference>
<evidence type="ECO:0000256" key="2">
    <source>
        <dbReference type="ARBA" id="ARBA00005695"/>
    </source>
</evidence>
<dbReference type="FunFam" id="3.10.105.10:FF:000016">
    <property type="entry name" value="Oligopeptide ABC transporter, solute-binding protein"/>
    <property type="match status" value="1"/>
</dbReference>
<dbReference type="AlphaFoldDB" id="A0A832W6Z4"/>
<dbReference type="GO" id="GO:0015833">
    <property type="term" value="P:peptide transport"/>
    <property type="evidence" value="ECO:0007669"/>
    <property type="project" value="TreeGrafter"/>
</dbReference>
<dbReference type="RefSeq" id="WP_011020746.1">
    <property type="nucleotide sequence ID" value="NZ_DUJU01000010.1"/>
</dbReference>
<comment type="similarity">
    <text evidence="2">Belongs to the bacterial solute-binding protein 5 family.</text>
</comment>
<evidence type="ECO:0000256" key="4">
    <source>
        <dbReference type="ARBA" id="ARBA00022729"/>
    </source>
</evidence>
<dbReference type="Gene3D" id="3.10.105.10">
    <property type="entry name" value="Dipeptide-binding Protein, Domain 3"/>
    <property type="match status" value="1"/>
</dbReference>
<evidence type="ECO:0000256" key="3">
    <source>
        <dbReference type="ARBA" id="ARBA00022448"/>
    </source>
</evidence>
<accession>A0A832W6Z4</accession>
<dbReference type="InterPro" id="IPR039424">
    <property type="entry name" value="SBP_5"/>
</dbReference>
<dbReference type="InterPro" id="IPR000914">
    <property type="entry name" value="SBP_5_dom"/>
</dbReference>
<dbReference type="Pfam" id="PF00496">
    <property type="entry name" value="SBP_bac_5"/>
    <property type="match status" value="1"/>
</dbReference>
<dbReference type="Gene3D" id="3.40.190.10">
    <property type="entry name" value="Periplasmic binding protein-like II"/>
    <property type="match status" value="1"/>
</dbReference>
<dbReference type="GO" id="GO:1904680">
    <property type="term" value="F:peptide transmembrane transporter activity"/>
    <property type="evidence" value="ECO:0007669"/>
    <property type="project" value="TreeGrafter"/>
</dbReference>
<feature type="domain" description="Solute-binding protein family 5" evidence="5">
    <location>
        <begin position="143"/>
        <end position="499"/>
    </location>
</feature>
<dbReference type="PANTHER" id="PTHR30290:SF10">
    <property type="entry name" value="PERIPLASMIC OLIGOPEPTIDE-BINDING PROTEIN-RELATED"/>
    <property type="match status" value="1"/>
</dbReference>
<evidence type="ECO:0000259" key="5">
    <source>
        <dbReference type="Pfam" id="PF00496"/>
    </source>
</evidence>
<proteinExistence type="inferred from homology"/>
<comment type="caution">
    <text evidence="6">The sequence shown here is derived from an EMBL/GenBank/DDBJ whole genome shotgun (WGS) entry which is preliminary data.</text>
</comment>
<dbReference type="Proteomes" id="UP000600774">
    <property type="component" value="Unassembled WGS sequence"/>
</dbReference>
<dbReference type="CDD" id="cd00995">
    <property type="entry name" value="PBP2_NikA_DppA_OppA_like"/>
    <property type="match status" value="1"/>
</dbReference>